<organism evidence="1 2">
    <name type="scientific">Dermatophagoides farinae</name>
    <name type="common">American house dust mite</name>
    <dbReference type="NCBI Taxonomy" id="6954"/>
    <lineage>
        <taxon>Eukaryota</taxon>
        <taxon>Metazoa</taxon>
        <taxon>Ecdysozoa</taxon>
        <taxon>Arthropoda</taxon>
        <taxon>Chelicerata</taxon>
        <taxon>Arachnida</taxon>
        <taxon>Acari</taxon>
        <taxon>Acariformes</taxon>
        <taxon>Sarcoptiformes</taxon>
        <taxon>Astigmata</taxon>
        <taxon>Psoroptidia</taxon>
        <taxon>Analgoidea</taxon>
        <taxon>Pyroglyphidae</taxon>
        <taxon>Dermatophagoidinae</taxon>
        <taxon>Dermatophagoides</taxon>
    </lineage>
</organism>
<accession>A0A922L4U8</accession>
<keyword evidence="2" id="KW-1185">Reference proteome</keyword>
<evidence type="ECO:0000313" key="1">
    <source>
        <dbReference type="EMBL" id="KAH9511840.1"/>
    </source>
</evidence>
<protein>
    <submittedName>
        <fullName evidence="1">Uncharacterized protein</fullName>
    </submittedName>
</protein>
<comment type="caution">
    <text evidence="1">The sequence shown here is derived from an EMBL/GenBank/DDBJ whole genome shotgun (WGS) entry which is preliminary data.</text>
</comment>
<dbReference type="EMBL" id="ASGP02000004">
    <property type="protein sequence ID" value="KAH9511840.1"/>
    <property type="molecule type" value="Genomic_DNA"/>
</dbReference>
<dbReference type="Proteomes" id="UP000790347">
    <property type="component" value="Unassembled WGS sequence"/>
</dbReference>
<evidence type="ECO:0000313" key="2">
    <source>
        <dbReference type="Proteomes" id="UP000790347"/>
    </source>
</evidence>
<dbReference type="AlphaFoldDB" id="A0A922L4U8"/>
<gene>
    <name evidence="1" type="ORF">DERF_010267</name>
</gene>
<sequence length="77" mass="9207">MSDIITLEFVDVGDDDFTLFTVYELLVLRKPYKIDDEDMIYQNGKKKEEEKNFKTRKNSIKIKKLSFIHHYNINSCV</sequence>
<reference evidence="1" key="2">
    <citation type="journal article" date="2022" name="Res Sq">
        <title>Comparative Genomics Reveals Insights into the Divergent Evolution of Astigmatic Mites and Household Pest Adaptations.</title>
        <authorList>
            <person name="Xiong Q."/>
            <person name="Wan A.T.-Y."/>
            <person name="Liu X.-Y."/>
            <person name="Fung C.S.-H."/>
            <person name="Xiao X."/>
            <person name="Malainual N."/>
            <person name="Hou J."/>
            <person name="Wang L."/>
            <person name="Wang M."/>
            <person name="Yang K."/>
            <person name="Cui Y."/>
            <person name="Leung E."/>
            <person name="Nong W."/>
            <person name="Shin S.-K."/>
            <person name="Au S."/>
            <person name="Jeong K.Y."/>
            <person name="Chew F.T."/>
            <person name="Hui J."/>
            <person name="Leung T.F."/>
            <person name="Tungtrongchitr A."/>
            <person name="Zhong N."/>
            <person name="Liu Z."/>
            <person name="Tsui S."/>
        </authorList>
    </citation>
    <scope>NUCLEOTIDE SEQUENCE</scope>
    <source>
        <strain evidence="1">Derf</strain>
        <tissue evidence="1">Whole organism</tissue>
    </source>
</reference>
<name>A0A922L4U8_DERFA</name>
<proteinExistence type="predicted"/>
<reference evidence="1" key="1">
    <citation type="submission" date="2013-05" db="EMBL/GenBank/DDBJ databases">
        <authorList>
            <person name="Yim A.K.Y."/>
            <person name="Chan T.F."/>
            <person name="Ji K.M."/>
            <person name="Liu X.Y."/>
            <person name="Zhou J.W."/>
            <person name="Li R.Q."/>
            <person name="Yang K.Y."/>
            <person name="Li J."/>
            <person name="Li M."/>
            <person name="Law P.T.W."/>
            <person name="Wu Y.L."/>
            <person name="Cai Z.L."/>
            <person name="Qin H."/>
            <person name="Bao Y."/>
            <person name="Leung R.K.K."/>
            <person name="Ng P.K.S."/>
            <person name="Zou J."/>
            <person name="Zhong X.J."/>
            <person name="Ran P.X."/>
            <person name="Zhong N.S."/>
            <person name="Liu Z.G."/>
            <person name="Tsui S.K.W."/>
        </authorList>
    </citation>
    <scope>NUCLEOTIDE SEQUENCE</scope>
    <source>
        <strain evidence="1">Derf</strain>
        <tissue evidence="1">Whole organism</tissue>
    </source>
</reference>